<evidence type="ECO:0000313" key="11">
    <source>
        <dbReference type="EMBL" id="TWB37526.1"/>
    </source>
</evidence>
<evidence type="ECO:0000256" key="4">
    <source>
        <dbReference type="ARBA" id="ARBA00022475"/>
    </source>
</evidence>
<comment type="caution">
    <text evidence="11">The sequence shown here is derived from an EMBL/GenBank/DDBJ whole genome shotgun (WGS) entry which is preliminary data.</text>
</comment>
<name>A0A560GU18_9PROT</name>
<evidence type="ECO:0000256" key="8">
    <source>
        <dbReference type="ARBA" id="ARBA00056719"/>
    </source>
</evidence>
<evidence type="ECO:0000256" key="5">
    <source>
        <dbReference type="ARBA" id="ARBA00022692"/>
    </source>
</evidence>
<keyword evidence="3 9" id="KW-0813">Transport</keyword>
<proteinExistence type="inferred from homology"/>
<evidence type="ECO:0000256" key="6">
    <source>
        <dbReference type="ARBA" id="ARBA00022989"/>
    </source>
</evidence>
<feature type="transmembrane region" description="Helical" evidence="9">
    <location>
        <begin position="158"/>
        <end position="177"/>
    </location>
</feature>
<sequence length="289" mass="30690">MSLVLDDPQAPALPGAARPAGAPATAPIGAPLVRRLLSHLGNSRWTVPLALVLAWEVGSRVGLVPPRVLAAPSAVLVTFWTLLVSGELPSNLLVSLARVVTGLGIGVTVGTVLAVAAGLFRRGETLVDPLMQMLRTLPFLALVPLFIVWFGIGEVPKVALIALGAAFPTYLTLFSGIRAIEAKLVEAGRSFGLSRLELITNVVLPGATPSFLVGLRYALGHAWLSLVVAEQINASAGLGYLINNARDFMRTDIIVVCLGVYAVLGLGTDFLVRLLERRLLAWRPTFLER</sequence>
<dbReference type="RefSeq" id="WP_186455968.1">
    <property type="nucleotide sequence ID" value="NZ_VITR01000014.1"/>
</dbReference>
<accession>A0A560GU18</accession>
<feature type="transmembrane region" description="Helical" evidence="9">
    <location>
        <begin position="68"/>
        <end position="86"/>
    </location>
</feature>
<keyword evidence="7 9" id="KW-0472">Membrane</keyword>
<comment type="similarity">
    <text evidence="2 9">Belongs to the binding-protein-dependent transport system permease family.</text>
</comment>
<dbReference type="PROSITE" id="PS50928">
    <property type="entry name" value="ABC_TM1"/>
    <property type="match status" value="1"/>
</dbReference>
<dbReference type="GO" id="GO:0042918">
    <property type="term" value="P:alkanesulfonate transmembrane transport"/>
    <property type="evidence" value="ECO:0007669"/>
    <property type="project" value="UniProtKB-ARBA"/>
</dbReference>
<feature type="transmembrane region" description="Helical" evidence="9">
    <location>
        <begin position="253"/>
        <end position="275"/>
    </location>
</feature>
<protein>
    <submittedName>
        <fullName evidence="11">Sulfonate transport system permease protein</fullName>
    </submittedName>
</protein>
<keyword evidence="5 9" id="KW-0812">Transmembrane</keyword>
<feature type="transmembrane region" description="Helical" evidence="9">
    <location>
        <begin position="132"/>
        <end position="152"/>
    </location>
</feature>
<feature type="transmembrane region" description="Helical" evidence="9">
    <location>
        <begin position="92"/>
        <end position="120"/>
    </location>
</feature>
<dbReference type="EMBL" id="VITR01000014">
    <property type="protein sequence ID" value="TWB37526.1"/>
    <property type="molecule type" value="Genomic_DNA"/>
</dbReference>
<evidence type="ECO:0000256" key="1">
    <source>
        <dbReference type="ARBA" id="ARBA00004651"/>
    </source>
</evidence>
<feature type="domain" description="ABC transmembrane type-1" evidence="10">
    <location>
        <begin position="88"/>
        <end position="272"/>
    </location>
</feature>
<comment type="function">
    <text evidence="8">Probably part of an ABC transporter complex. Probably responsible for the translocation of the substrate across the membrane.</text>
</comment>
<keyword evidence="12" id="KW-1185">Reference proteome</keyword>
<dbReference type="PANTHER" id="PTHR30151:SF38">
    <property type="entry name" value="ALIPHATIC SULFONATES TRANSPORT PERMEASE PROTEIN SSUC-RELATED"/>
    <property type="match status" value="1"/>
</dbReference>
<gene>
    <name evidence="11" type="ORF">FBZ90_11411</name>
</gene>
<dbReference type="InterPro" id="IPR000515">
    <property type="entry name" value="MetI-like"/>
</dbReference>
<dbReference type="SUPFAM" id="SSF161098">
    <property type="entry name" value="MetI-like"/>
    <property type="match status" value="1"/>
</dbReference>
<dbReference type="Gene3D" id="1.10.3720.10">
    <property type="entry name" value="MetI-like"/>
    <property type="match status" value="1"/>
</dbReference>
<dbReference type="InterPro" id="IPR035906">
    <property type="entry name" value="MetI-like_sf"/>
</dbReference>
<dbReference type="GO" id="GO:0005886">
    <property type="term" value="C:plasma membrane"/>
    <property type="evidence" value="ECO:0007669"/>
    <property type="project" value="UniProtKB-SubCell"/>
</dbReference>
<comment type="subcellular location">
    <subcellularLocation>
        <location evidence="1 9">Cell membrane</location>
        <topology evidence="1 9">Multi-pass membrane protein</topology>
    </subcellularLocation>
</comment>
<evidence type="ECO:0000313" key="12">
    <source>
        <dbReference type="Proteomes" id="UP000315751"/>
    </source>
</evidence>
<evidence type="ECO:0000256" key="7">
    <source>
        <dbReference type="ARBA" id="ARBA00023136"/>
    </source>
</evidence>
<dbReference type="Proteomes" id="UP000315751">
    <property type="component" value="Unassembled WGS sequence"/>
</dbReference>
<evidence type="ECO:0000256" key="2">
    <source>
        <dbReference type="ARBA" id="ARBA00009306"/>
    </source>
</evidence>
<keyword evidence="4" id="KW-1003">Cell membrane</keyword>
<dbReference type="Pfam" id="PF00528">
    <property type="entry name" value="BPD_transp_1"/>
    <property type="match status" value="1"/>
</dbReference>
<evidence type="ECO:0000256" key="9">
    <source>
        <dbReference type="RuleBase" id="RU363032"/>
    </source>
</evidence>
<dbReference type="FunFam" id="1.10.3720.10:FF:000003">
    <property type="entry name" value="Aliphatic sulfonate ABC transporter permease"/>
    <property type="match status" value="1"/>
</dbReference>
<dbReference type="CDD" id="cd06261">
    <property type="entry name" value="TM_PBP2"/>
    <property type="match status" value="1"/>
</dbReference>
<keyword evidence="6 9" id="KW-1133">Transmembrane helix</keyword>
<dbReference type="PANTHER" id="PTHR30151">
    <property type="entry name" value="ALKANE SULFONATE ABC TRANSPORTER-RELATED, MEMBRANE SUBUNIT"/>
    <property type="match status" value="1"/>
</dbReference>
<dbReference type="AlphaFoldDB" id="A0A560GU18"/>
<evidence type="ECO:0000259" key="10">
    <source>
        <dbReference type="PROSITE" id="PS50928"/>
    </source>
</evidence>
<organism evidence="11 12">
    <name type="scientific">Nitrospirillum amazonense</name>
    <dbReference type="NCBI Taxonomy" id="28077"/>
    <lineage>
        <taxon>Bacteria</taxon>
        <taxon>Pseudomonadati</taxon>
        <taxon>Pseudomonadota</taxon>
        <taxon>Alphaproteobacteria</taxon>
        <taxon>Rhodospirillales</taxon>
        <taxon>Azospirillaceae</taxon>
        <taxon>Nitrospirillum</taxon>
    </lineage>
</organism>
<evidence type="ECO:0000256" key="3">
    <source>
        <dbReference type="ARBA" id="ARBA00022448"/>
    </source>
</evidence>
<reference evidence="11 12" key="1">
    <citation type="submission" date="2019-06" db="EMBL/GenBank/DDBJ databases">
        <title>Genomic Encyclopedia of Type Strains, Phase IV (KMG-V): Genome sequencing to study the core and pangenomes of soil and plant-associated prokaryotes.</title>
        <authorList>
            <person name="Whitman W."/>
        </authorList>
    </citation>
    <scope>NUCLEOTIDE SEQUENCE [LARGE SCALE GENOMIC DNA]</scope>
    <source>
        <strain evidence="11 12">BR 11622</strain>
    </source>
</reference>